<feature type="compositionally biased region" description="Acidic residues" evidence="1">
    <location>
        <begin position="220"/>
        <end position="233"/>
    </location>
</feature>
<evidence type="ECO:0008006" key="4">
    <source>
        <dbReference type="Google" id="ProtNLM"/>
    </source>
</evidence>
<feature type="region of interest" description="Disordered" evidence="1">
    <location>
        <begin position="340"/>
        <end position="373"/>
    </location>
</feature>
<dbReference type="SUPFAM" id="SSF88713">
    <property type="entry name" value="Glycoside hydrolase/deacetylase"/>
    <property type="match status" value="1"/>
</dbReference>
<dbReference type="InterPro" id="IPR011330">
    <property type="entry name" value="Glyco_hydro/deAcase_b/a-brl"/>
</dbReference>
<dbReference type="Proteomes" id="UP000443843">
    <property type="component" value="Unassembled WGS sequence"/>
</dbReference>
<feature type="compositionally biased region" description="Low complexity" evidence="1">
    <location>
        <begin position="64"/>
        <end position="87"/>
    </location>
</feature>
<dbReference type="EMBL" id="WNXQ01000002">
    <property type="protein sequence ID" value="MWB77253.1"/>
    <property type="molecule type" value="Genomic_DNA"/>
</dbReference>
<evidence type="ECO:0000256" key="1">
    <source>
        <dbReference type="SAM" id="MobiDB-lite"/>
    </source>
</evidence>
<sequence>MGRGLVSGILWGLVISVIAVAITSLNATLPGSEPPRTGTADVPAGSEFNQSRPDEPARLPGQQAVAKAPGAVSPAAPSPDDLAPIDPVGTQPAQRPVTGGPETALASAPAAPRSGPAMGSDADAPLAPGAERPAPNAPQTESGPAVSTAPAPPPQAPVAPRVPVGDDSSTGFPSTDLQAAAESPVIVAPGDKVASLPSESGADSPPSADATSAPAMAAPEAEDGTADAPDEIMEPAGGADPAMAAPQAAATDTGDASPRTGDETAEAPAMAEGMATGGTAGAETADTGAMAEDMAIADQAAGDTAEAEDEIATDAGTVEEAEGPVPGQLGRPGVSLLERGTERRSERLPSVTGQSAGQPAGEAAATTAAAPAEDSALPPIERYAVPFENPEDKPLMSILLLDDGTSATSTTALSEFPYPLTIALDPSWDGAPEAMRRYRAAGMEVAILADMPETATASDMETNYQVWSERLPETVAVMEGDDTGLQAARPASDQLADILAASGRGLVLYPNGLDTARKLAVRKGVPAATVFRDFDSDGQSSDVIRRFLDHAAFRAGQEGGVIMVGRLRAETVQALLVWGLQDRASRVALAPVSALLMSSLPE</sequence>
<dbReference type="GO" id="GO:0005975">
    <property type="term" value="P:carbohydrate metabolic process"/>
    <property type="evidence" value="ECO:0007669"/>
    <property type="project" value="InterPro"/>
</dbReference>
<feature type="compositionally biased region" description="Low complexity" evidence="1">
    <location>
        <begin position="235"/>
        <end position="256"/>
    </location>
</feature>
<feature type="compositionally biased region" description="Low complexity" evidence="1">
    <location>
        <begin position="197"/>
        <end position="219"/>
    </location>
</feature>
<feature type="region of interest" description="Disordered" evidence="1">
    <location>
        <begin position="27"/>
        <end position="283"/>
    </location>
</feature>
<organism evidence="2 3">
    <name type="scientific">Pseudooceanicola pacificus</name>
    <dbReference type="NCBI Taxonomy" id="2676438"/>
    <lineage>
        <taxon>Bacteria</taxon>
        <taxon>Pseudomonadati</taxon>
        <taxon>Pseudomonadota</taxon>
        <taxon>Alphaproteobacteria</taxon>
        <taxon>Rhodobacterales</taxon>
        <taxon>Paracoccaceae</taxon>
        <taxon>Pseudooceanicola</taxon>
    </lineage>
</organism>
<dbReference type="AlphaFoldDB" id="A0A844W8W8"/>
<dbReference type="InterPro" id="IPR006837">
    <property type="entry name" value="Divergent_DAC"/>
</dbReference>
<accession>A0A844W8W8</accession>
<comment type="caution">
    <text evidence="2">The sequence shown here is derived from an EMBL/GenBank/DDBJ whole genome shotgun (WGS) entry which is preliminary data.</text>
</comment>
<keyword evidence="3" id="KW-1185">Reference proteome</keyword>
<name>A0A844W8W8_9RHOB</name>
<feature type="compositionally biased region" description="Low complexity" evidence="1">
    <location>
        <begin position="100"/>
        <end position="120"/>
    </location>
</feature>
<gene>
    <name evidence="2" type="ORF">GLS40_04380</name>
</gene>
<dbReference type="CDD" id="cd10936">
    <property type="entry name" value="CE4_DAC2"/>
    <property type="match status" value="1"/>
</dbReference>
<reference evidence="2 3" key="1">
    <citation type="submission" date="2019-11" db="EMBL/GenBank/DDBJ databases">
        <title>Pseudooceanicola pacifica sp. nov., isolated from deep-sea sediment of the Pacific Ocean.</title>
        <authorList>
            <person name="Lyu L."/>
        </authorList>
    </citation>
    <scope>NUCLEOTIDE SEQUENCE [LARGE SCALE GENOMIC DNA]</scope>
    <source>
        <strain evidence="2 3">216_PA32_1</strain>
    </source>
</reference>
<feature type="compositionally biased region" description="Polar residues" evidence="1">
    <location>
        <begin position="167"/>
        <end position="177"/>
    </location>
</feature>
<protein>
    <recommendedName>
        <fullName evidence="4">Divergent polysaccharide deacetylase</fullName>
    </recommendedName>
</protein>
<dbReference type="Gene3D" id="3.20.20.370">
    <property type="entry name" value="Glycoside hydrolase/deacetylase"/>
    <property type="match status" value="1"/>
</dbReference>
<dbReference type="Pfam" id="PF04748">
    <property type="entry name" value="Polysacc_deac_2"/>
    <property type="match status" value="1"/>
</dbReference>
<proteinExistence type="predicted"/>
<evidence type="ECO:0000313" key="3">
    <source>
        <dbReference type="Proteomes" id="UP000443843"/>
    </source>
</evidence>
<evidence type="ECO:0000313" key="2">
    <source>
        <dbReference type="EMBL" id="MWB77253.1"/>
    </source>
</evidence>
<feature type="compositionally biased region" description="Low complexity" evidence="1">
    <location>
        <begin position="354"/>
        <end position="373"/>
    </location>
</feature>
<dbReference type="RefSeq" id="WP_160381519.1">
    <property type="nucleotide sequence ID" value="NZ_WNXQ01000002.1"/>
</dbReference>